<evidence type="ECO:0000313" key="3">
    <source>
        <dbReference type="Proteomes" id="UP001281410"/>
    </source>
</evidence>
<evidence type="ECO:0000256" key="1">
    <source>
        <dbReference type="SAM" id="MobiDB-lite"/>
    </source>
</evidence>
<gene>
    <name evidence="2" type="ORF">Dsin_012106</name>
</gene>
<feature type="region of interest" description="Disordered" evidence="1">
    <location>
        <begin position="1"/>
        <end position="32"/>
    </location>
</feature>
<protein>
    <submittedName>
        <fullName evidence="2">Uncharacterized protein</fullName>
    </submittedName>
</protein>
<organism evidence="2 3">
    <name type="scientific">Dipteronia sinensis</name>
    <dbReference type="NCBI Taxonomy" id="43782"/>
    <lineage>
        <taxon>Eukaryota</taxon>
        <taxon>Viridiplantae</taxon>
        <taxon>Streptophyta</taxon>
        <taxon>Embryophyta</taxon>
        <taxon>Tracheophyta</taxon>
        <taxon>Spermatophyta</taxon>
        <taxon>Magnoliopsida</taxon>
        <taxon>eudicotyledons</taxon>
        <taxon>Gunneridae</taxon>
        <taxon>Pentapetalae</taxon>
        <taxon>rosids</taxon>
        <taxon>malvids</taxon>
        <taxon>Sapindales</taxon>
        <taxon>Sapindaceae</taxon>
        <taxon>Hippocastanoideae</taxon>
        <taxon>Acereae</taxon>
        <taxon>Dipteronia</taxon>
    </lineage>
</organism>
<proteinExistence type="predicted"/>
<sequence>MVEPKLDDRKSNYLEMDRGYGGVDSDARSSATGSTTSAAAASVAAFSSSFPYVSSPLLRLFSASSA</sequence>
<name>A0AAE0E7Q2_9ROSI</name>
<reference evidence="2" key="1">
    <citation type="journal article" date="2023" name="Plant J.">
        <title>Genome sequences and population genomics provide insights into the demographic history, inbreeding, and mutation load of two 'living fossil' tree species of Dipteronia.</title>
        <authorList>
            <person name="Feng Y."/>
            <person name="Comes H.P."/>
            <person name="Chen J."/>
            <person name="Zhu S."/>
            <person name="Lu R."/>
            <person name="Zhang X."/>
            <person name="Li P."/>
            <person name="Qiu J."/>
            <person name="Olsen K.M."/>
            <person name="Qiu Y."/>
        </authorList>
    </citation>
    <scope>NUCLEOTIDE SEQUENCE</scope>
    <source>
        <strain evidence="2">NBL</strain>
    </source>
</reference>
<evidence type="ECO:0000313" key="2">
    <source>
        <dbReference type="EMBL" id="KAK3218136.1"/>
    </source>
</evidence>
<accession>A0AAE0E7Q2</accession>
<feature type="compositionally biased region" description="Basic and acidic residues" evidence="1">
    <location>
        <begin position="1"/>
        <end position="18"/>
    </location>
</feature>
<comment type="caution">
    <text evidence="2">The sequence shown here is derived from an EMBL/GenBank/DDBJ whole genome shotgun (WGS) entry which is preliminary data.</text>
</comment>
<keyword evidence="3" id="KW-1185">Reference proteome</keyword>
<dbReference type="AlphaFoldDB" id="A0AAE0E7Q2"/>
<dbReference type="Proteomes" id="UP001281410">
    <property type="component" value="Unassembled WGS sequence"/>
</dbReference>
<dbReference type="EMBL" id="JANJYJ010000004">
    <property type="protein sequence ID" value="KAK3218136.1"/>
    <property type="molecule type" value="Genomic_DNA"/>
</dbReference>